<dbReference type="Pfam" id="PF01527">
    <property type="entry name" value="HTH_Tnp_1"/>
    <property type="match status" value="1"/>
</dbReference>
<dbReference type="EMBL" id="WHYR01000082">
    <property type="protein sequence ID" value="MQL53943.1"/>
    <property type="molecule type" value="Genomic_DNA"/>
</dbReference>
<evidence type="ECO:0000313" key="3">
    <source>
        <dbReference type="EMBL" id="MQL53943.1"/>
    </source>
</evidence>
<dbReference type="Proteomes" id="UP000441717">
    <property type="component" value="Unassembled WGS sequence"/>
</dbReference>
<protein>
    <submittedName>
        <fullName evidence="3">Transposase</fullName>
    </submittedName>
</protein>
<sequence>MAGSFVVRQGQGRESENRGPESGRDRRAVQPGSASSMVGQTSRPDPEVVEKAKRRRFSAEYKLSIVRQAEACRPGELGALLRKEGLYFSNLSCWRRQIAEGQLAALSSRKRGRKGRPEDPVFKRITELERENERLRKRLQQAEDIIELQKKISDVLGITMRNLDGEEKN</sequence>
<dbReference type="SUPFAM" id="SSF46689">
    <property type="entry name" value="Homeodomain-like"/>
    <property type="match status" value="1"/>
</dbReference>
<reference evidence="3 4" key="1">
    <citation type="submission" date="2019-10" db="EMBL/GenBank/DDBJ databases">
        <title>Comparative genomics of sulfur disproportionating microorganisms.</title>
        <authorList>
            <person name="Ward L.M."/>
            <person name="Bertran E."/>
            <person name="Johnston D."/>
        </authorList>
    </citation>
    <scope>NUCLEOTIDE SEQUENCE [LARGE SCALE GENOMIC DNA]</scope>
    <source>
        <strain evidence="3 4">DSM 14055</strain>
    </source>
</reference>
<keyword evidence="4" id="KW-1185">Reference proteome</keyword>
<dbReference type="AlphaFoldDB" id="A0A6N7IWF8"/>
<dbReference type="InterPro" id="IPR009057">
    <property type="entry name" value="Homeodomain-like_sf"/>
</dbReference>
<evidence type="ECO:0000256" key="2">
    <source>
        <dbReference type="SAM" id="MobiDB-lite"/>
    </source>
</evidence>
<evidence type="ECO:0000256" key="1">
    <source>
        <dbReference type="SAM" id="Coils"/>
    </source>
</evidence>
<name>A0A6N7IWF8_9FIRM</name>
<feature type="coiled-coil region" evidence="1">
    <location>
        <begin position="125"/>
        <end position="152"/>
    </location>
</feature>
<feature type="compositionally biased region" description="Basic and acidic residues" evidence="2">
    <location>
        <begin position="11"/>
        <end position="28"/>
    </location>
</feature>
<evidence type="ECO:0000313" key="4">
    <source>
        <dbReference type="Proteomes" id="UP000441717"/>
    </source>
</evidence>
<keyword evidence="1" id="KW-0175">Coiled coil</keyword>
<feature type="compositionally biased region" description="Polar residues" evidence="2">
    <location>
        <begin position="32"/>
        <end position="43"/>
    </location>
</feature>
<dbReference type="GO" id="GO:0006313">
    <property type="term" value="P:DNA transposition"/>
    <property type="evidence" value="ECO:0007669"/>
    <property type="project" value="InterPro"/>
</dbReference>
<accession>A0A6N7IWF8</accession>
<feature type="region of interest" description="Disordered" evidence="2">
    <location>
        <begin position="1"/>
        <end position="53"/>
    </location>
</feature>
<dbReference type="GO" id="GO:0003677">
    <property type="term" value="F:DNA binding"/>
    <property type="evidence" value="ECO:0007669"/>
    <property type="project" value="InterPro"/>
</dbReference>
<proteinExistence type="predicted"/>
<dbReference type="GO" id="GO:0004803">
    <property type="term" value="F:transposase activity"/>
    <property type="evidence" value="ECO:0007669"/>
    <property type="project" value="InterPro"/>
</dbReference>
<gene>
    <name evidence="3" type="ORF">GFC01_17105</name>
</gene>
<dbReference type="InterPro" id="IPR002514">
    <property type="entry name" value="Transposase_8"/>
</dbReference>
<dbReference type="OrthoDB" id="7282227at2"/>
<comment type="caution">
    <text evidence="3">The sequence shown here is derived from an EMBL/GenBank/DDBJ whole genome shotgun (WGS) entry which is preliminary data.</text>
</comment>
<organism evidence="3 4">
    <name type="scientific">Desulfofundulus thermobenzoicus</name>
    <dbReference type="NCBI Taxonomy" id="29376"/>
    <lineage>
        <taxon>Bacteria</taxon>
        <taxon>Bacillati</taxon>
        <taxon>Bacillota</taxon>
        <taxon>Clostridia</taxon>
        <taxon>Eubacteriales</taxon>
        <taxon>Peptococcaceae</taxon>
        <taxon>Desulfofundulus</taxon>
    </lineage>
</organism>